<accession>A0A1Y2HM15</accession>
<gene>
    <name evidence="1" type="ORF">BCR44DRAFT_46446</name>
</gene>
<sequence>MPYQPGQFSTLSIEDQSKLTAFIRAANDSNVSPNFEIGKDFTLYQWGTLLNPHAYVPAPALWSFLKYVHATLPHEVANATVIMPDNFFSVVTSQGSEAVRDWVHFALLPPKRQRVVVYLNDDSFKHNWAVACIWLKTPNSARIDVYDPMGDTDRAKCMGNRLGAWLFEERSDPAKGHLYGDHSRMLEDEVVVCGCPRSSKPDGSSSGVFAAAIVEWLLLLEGRGDMPERLFSERMVATMRSRMDS</sequence>
<dbReference type="InterPro" id="IPR038765">
    <property type="entry name" value="Papain-like_cys_pep_sf"/>
</dbReference>
<evidence type="ECO:0008006" key="3">
    <source>
        <dbReference type="Google" id="ProtNLM"/>
    </source>
</evidence>
<name>A0A1Y2HM15_9FUNG</name>
<dbReference type="AlphaFoldDB" id="A0A1Y2HM15"/>
<comment type="caution">
    <text evidence="1">The sequence shown here is derived from an EMBL/GenBank/DDBJ whole genome shotgun (WGS) entry which is preliminary data.</text>
</comment>
<evidence type="ECO:0000313" key="2">
    <source>
        <dbReference type="Proteomes" id="UP000193411"/>
    </source>
</evidence>
<dbReference type="Proteomes" id="UP000193411">
    <property type="component" value="Unassembled WGS sequence"/>
</dbReference>
<evidence type="ECO:0000313" key="1">
    <source>
        <dbReference type="EMBL" id="ORZ35616.1"/>
    </source>
</evidence>
<organism evidence="1 2">
    <name type="scientific">Catenaria anguillulae PL171</name>
    <dbReference type="NCBI Taxonomy" id="765915"/>
    <lineage>
        <taxon>Eukaryota</taxon>
        <taxon>Fungi</taxon>
        <taxon>Fungi incertae sedis</taxon>
        <taxon>Blastocladiomycota</taxon>
        <taxon>Blastocladiomycetes</taxon>
        <taxon>Blastocladiales</taxon>
        <taxon>Catenariaceae</taxon>
        <taxon>Catenaria</taxon>
    </lineage>
</organism>
<dbReference type="Gene3D" id="3.40.395.10">
    <property type="entry name" value="Adenoviral Proteinase, Chain A"/>
    <property type="match status" value="1"/>
</dbReference>
<protein>
    <recommendedName>
        <fullName evidence="3">Ubiquitin-like protease family profile domain-containing protein</fullName>
    </recommendedName>
</protein>
<reference evidence="1 2" key="1">
    <citation type="submission" date="2016-07" db="EMBL/GenBank/DDBJ databases">
        <title>Pervasive Adenine N6-methylation of Active Genes in Fungi.</title>
        <authorList>
            <consortium name="DOE Joint Genome Institute"/>
            <person name="Mondo S.J."/>
            <person name="Dannebaum R.O."/>
            <person name="Kuo R.C."/>
            <person name="Labutti K."/>
            <person name="Haridas S."/>
            <person name="Kuo A."/>
            <person name="Salamov A."/>
            <person name="Ahrendt S.R."/>
            <person name="Lipzen A."/>
            <person name="Sullivan W."/>
            <person name="Andreopoulos W.B."/>
            <person name="Clum A."/>
            <person name="Lindquist E."/>
            <person name="Daum C."/>
            <person name="Ramamoorthy G.K."/>
            <person name="Gryganskyi A."/>
            <person name="Culley D."/>
            <person name="Magnuson J.K."/>
            <person name="James T.Y."/>
            <person name="O'Malley M.A."/>
            <person name="Stajich J.E."/>
            <person name="Spatafora J.W."/>
            <person name="Visel A."/>
            <person name="Grigoriev I.V."/>
        </authorList>
    </citation>
    <scope>NUCLEOTIDE SEQUENCE [LARGE SCALE GENOMIC DNA]</scope>
    <source>
        <strain evidence="1 2">PL171</strain>
    </source>
</reference>
<dbReference type="EMBL" id="MCFL01000021">
    <property type="protein sequence ID" value="ORZ35616.1"/>
    <property type="molecule type" value="Genomic_DNA"/>
</dbReference>
<keyword evidence="2" id="KW-1185">Reference proteome</keyword>
<proteinExistence type="predicted"/>
<dbReference type="SUPFAM" id="SSF54001">
    <property type="entry name" value="Cysteine proteinases"/>
    <property type="match status" value="1"/>
</dbReference>